<evidence type="ECO:0000313" key="1">
    <source>
        <dbReference type="EMBL" id="CDX18457.1"/>
    </source>
</evidence>
<dbReference type="Proteomes" id="UP000045285">
    <property type="component" value="Unassembled WGS sequence"/>
</dbReference>
<gene>
    <name evidence="1" type="ORF">MPL3356_270119</name>
    <name evidence="2" type="ORF">MPL3365_220013</name>
</gene>
<evidence type="ECO:0000313" key="3">
    <source>
        <dbReference type="Proteomes" id="UP000045285"/>
    </source>
</evidence>
<reference evidence="3" key="2">
    <citation type="submission" date="2014-08" db="EMBL/GenBank/DDBJ databases">
        <authorList>
            <person name="Moulin L."/>
        </authorList>
    </citation>
    <scope>NUCLEOTIDE SEQUENCE [LARGE SCALE GENOMIC DNA]</scope>
</reference>
<evidence type="ECO:0000313" key="2">
    <source>
        <dbReference type="EMBL" id="CDX56019.1"/>
    </source>
</evidence>
<dbReference type="EMBL" id="CCNE01000015">
    <property type="protein sequence ID" value="CDX56019.1"/>
    <property type="molecule type" value="Genomic_DNA"/>
</dbReference>
<evidence type="ECO:0000313" key="4">
    <source>
        <dbReference type="Proteomes" id="UP000046122"/>
    </source>
</evidence>
<organism evidence="1 3">
    <name type="scientific">Mesorhizobium plurifarium</name>
    <dbReference type="NCBI Taxonomy" id="69974"/>
    <lineage>
        <taxon>Bacteria</taxon>
        <taxon>Pseudomonadati</taxon>
        <taxon>Pseudomonadota</taxon>
        <taxon>Alphaproteobacteria</taxon>
        <taxon>Hyphomicrobiales</taxon>
        <taxon>Phyllobacteriaceae</taxon>
        <taxon>Mesorhizobium</taxon>
    </lineage>
</organism>
<dbReference type="EMBL" id="CCMZ01000020">
    <property type="protein sequence ID" value="CDX18457.1"/>
    <property type="molecule type" value="Genomic_DNA"/>
</dbReference>
<sequence length="91" mass="9692">MHEQRGLPNEQGGARGRGFGFVGDIRAAGEPHVSRNLARGTAVRSGLAVSDGCGQLVDGDYLDIGRNGGPGADLNDVARFHPFDLRRGHRR</sequence>
<accession>A0A090DUR1</accession>
<protein>
    <submittedName>
        <fullName evidence="1">Uncharacterized protein</fullName>
    </submittedName>
</protein>
<name>A0A090DUR1_MESPL</name>
<keyword evidence="3" id="KW-1185">Reference proteome</keyword>
<reference evidence="1 4" key="1">
    <citation type="submission" date="2014-08" db="EMBL/GenBank/DDBJ databases">
        <authorList>
            <person name="Moulin Lionel"/>
        </authorList>
    </citation>
    <scope>NUCLEOTIDE SEQUENCE [LARGE SCALE GENOMIC DNA]</scope>
</reference>
<proteinExistence type="predicted"/>
<dbReference type="AlphaFoldDB" id="A0A090DUR1"/>
<dbReference type="Proteomes" id="UP000046122">
    <property type="component" value="Unassembled WGS sequence"/>
</dbReference>